<dbReference type="InterPro" id="IPR050650">
    <property type="entry name" value="Type-II_Cytokine-TF_Rcpt"/>
</dbReference>
<evidence type="ECO:0000313" key="2">
    <source>
        <dbReference type="EMBL" id="KAF3841914.1"/>
    </source>
</evidence>
<dbReference type="AlphaFoldDB" id="A0A7J5XXP5"/>
<reference evidence="2 3" key="1">
    <citation type="submission" date="2020-03" db="EMBL/GenBank/DDBJ databases">
        <title>Dissostichus mawsoni Genome sequencing and assembly.</title>
        <authorList>
            <person name="Park H."/>
        </authorList>
    </citation>
    <scope>NUCLEOTIDE SEQUENCE [LARGE SCALE GENOMIC DNA]</scope>
    <source>
        <strain evidence="2">DM0001</strain>
        <tissue evidence="2">Muscle</tissue>
    </source>
</reference>
<accession>A0A7J5XXP5</accession>
<dbReference type="PANTHER" id="PTHR20859">
    <property type="entry name" value="INTERFERON/INTERLEUKIN RECEPTOR"/>
    <property type="match status" value="1"/>
</dbReference>
<protein>
    <submittedName>
        <fullName evidence="2">Uncharacterized protein</fullName>
    </submittedName>
</protein>
<evidence type="ECO:0000256" key="1">
    <source>
        <dbReference type="SAM" id="MobiDB-lite"/>
    </source>
</evidence>
<dbReference type="EMBL" id="JAAKFY010000019">
    <property type="protein sequence ID" value="KAF3841914.1"/>
    <property type="molecule type" value="Genomic_DNA"/>
</dbReference>
<dbReference type="InterPro" id="IPR036116">
    <property type="entry name" value="FN3_sf"/>
</dbReference>
<evidence type="ECO:0000313" key="3">
    <source>
        <dbReference type="Proteomes" id="UP000518266"/>
    </source>
</evidence>
<feature type="region of interest" description="Disordered" evidence="1">
    <location>
        <begin position="352"/>
        <end position="371"/>
    </location>
</feature>
<dbReference type="OrthoDB" id="8758322at2759"/>
<comment type="caution">
    <text evidence="2">The sequence shown here is derived from an EMBL/GenBank/DDBJ whole genome shotgun (WGS) entry which is preliminary data.</text>
</comment>
<dbReference type="InterPro" id="IPR013783">
    <property type="entry name" value="Ig-like_fold"/>
</dbReference>
<dbReference type="GO" id="GO:0005886">
    <property type="term" value="C:plasma membrane"/>
    <property type="evidence" value="ECO:0007669"/>
    <property type="project" value="TreeGrafter"/>
</dbReference>
<proteinExistence type="predicted"/>
<name>A0A7J5XXP5_DISMA</name>
<dbReference type="PANTHER" id="PTHR20859:SF87">
    <property type="entry name" value="CYTOKINE RECEPTOR FAMILY MEMBER B13-RELATED"/>
    <property type="match status" value="1"/>
</dbReference>
<sequence length="382" mass="42521">MWETSCRSHCSGFPAASQCNFRYVSVHIFTNFNNIITRTFDYQFSMDLATFHPVILFLALVQVVLALVEPPANVTLECHNMRNVLRWDYDQLVPGLRFRVNIGSIGGSPNGIWVDPPTKQADVSFLSDPRNEYIISVTAVIGQNESGSAPPDAIEFSYFKDALSERICSLDLPSVNVTTLHDGKILVRFMHPWLLYKTNKPSSQKKSKRNKDGQISKELPVFRYMVEAVHQKGIHHTSVCEESVCAMNFTVAASQEKHCVTVEGELEKILVKTLRPKFAAKGTPESKGYLQEKIFVPEVVPCSPTLMDEEKDVTSFITPSDDSVLRLRCGVSGEADKGLSDRVEVAIDKGSGYTQGRDLEPDEPLEVAEAPSGYEKRAVVVS</sequence>
<keyword evidence="3" id="KW-1185">Reference proteome</keyword>
<gene>
    <name evidence="2" type="ORF">F7725_023865</name>
</gene>
<dbReference type="Proteomes" id="UP000518266">
    <property type="component" value="Unassembled WGS sequence"/>
</dbReference>
<organism evidence="2 3">
    <name type="scientific">Dissostichus mawsoni</name>
    <name type="common">Antarctic cod</name>
    <dbReference type="NCBI Taxonomy" id="36200"/>
    <lineage>
        <taxon>Eukaryota</taxon>
        <taxon>Metazoa</taxon>
        <taxon>Chordata</taxon>
        <taxon>Craniata</taxon>
        <taxon>Vertebrata</taxon>
        <taxon>Euteleostomi</taxon>
        <taxon>Actinopterygii</taxon>
        <taxon>Neopterygii</taxon>
        <taxon>Teleostei</taxon>
        <taxon>Neoteleostei</taxon>
        <taxon>Acanthomorphata</taxon>
        <taxon>Eupercaria</taxon>
        <taxon>Perciformes</taxon>
        <taxon>Notothenioidei</taxon>
        <taxon>Nototheniidae</taxon>
        <taxon>Dissostichus</taxon>
    </lineage>
</organism>
<dbReference type="GO" id="GO:0004896">
    <property type="term" value="F:cytokine receptor activity"/>
    <property type="evidence" value="ECO:0007669"/>
    <property type="project" value="TreeGrafter"/>
</dbReference>
<dbReference type="SUPFAM" id="SSF49265">
    <property type="entry name" value="Fibronectin type III"/>
    <property type="match status" value="1"/>
</dbReference>
<dbReference type="Gene3D" id="2.60.40.10">
    <property type="entry name" value="Immunoglobulins"/>
    <property type="match status" value="2"/>
</dbReference>